<dbReference type="GO" id="GO:0003677">
    <property type="term" value="F:DNA binding"/>
    <property type="evidence" value="ECO:0007669"/>
    <property type="project" value="UniProtKB-KW"/>
</dbReference>
<dbReference type="EMBL" id="WURB01000018">
    <property type="protein sequence ID" value="MXQ13612.1"/>
    <property type="molecule type" value="Genomic_DNA"/>
</dbReference>
<proteinExistence type="predicted"/>
<dbReference type="PANTHER" id="PTHR30136">
    <property type="entry name" value="HELIX-TURN-HELIX TRANSCRIPTIONAL REGULATOR, ICLR FAMILY"/>
    <property type="match status" value="1"/>
</dbReference>
<dbReference type="RefSeq" id="WP_160886764.1">
    <property type="nucleotide sequence ID" value="NZ_WURB01000018.1"/>
</dbReference>
<dbReference type="Gene3D" id="3.30.450.40">
    <property type="match status" value="1"/>
</dbReference>
<dbReference type="Gene3D" id="1.10.10.10">
    <property type="entry name" value="Winged helix-like DNA-binding domain superfamily/Winged helix DNA-binding domain"/>
    <property type="match status" value="1"/>
</dbReference>
<evidence type="ECO:0000256" key="3">
    <source>
        <dbReference type="ARBA" id="ARBA00023163"/>
    </source>
</evidence>
<name>A0A7X3MUU1_9HYPH</name>
<dbReference type="OrthoDB" id="6811967at2"/>
<reference evidence="6 7" key="1">
    <citation type="submission" date="2019-12" db="EMBL/GenBank/DDBJ databases">
        <authorList>
            <person name="Yuan C.-G."/>
        </authorList>
    </citation>
    <scope>NUCLEOTIDE SEQUENCE [LARGE SCALE GENOMIC DNA]</scope>
    <source>
        <strain evidence="6 7">KCTC 23863</strain>
    </source>
</reference>
<dbReference type="Pfam" id="PF01614">
    <property type="entry name" value="IclR_C"/>
    <property type="match status" value="1"/>
</dbReference>
<sequence>MPDRRIRAKPGVPLVRAVLRAVVLLNAFTSDRPRLTLTELAHIAELDKGTTRRLLHTLSVAGLIHFDTSTQHYMLDIGALEIASAVQVGRDLREIASPILADISSQTSTAAFLWVPHEGAALCLDRIRAPILQIDAAWFAVGALAPLNCGAGPRVVLAFVSDDERERGLSGELPRRTPFSETSATKLRTVAGVIREQGWELAVDDFFIGLAALGVPVFNRERRFVAALSITSLTADIVMDGKPRHLDVLKNASDYIGARLYTS</sequence>
<keyword evidence="3" id="KW-0804">Transcription</keyword>
<dbReference type="InterPro" id="IPR050707">
    <property type="entry name" value="HTH_MetabolicPath_Reg"/>
</dbReference>
<keyword evidence="2" id="KW-0238">DNA-binding</keyword>
<keyword evidence="1" id="KW-0805">Transcription regulation</keyword>
<dbReference type="SMART" id="SM00346">
    <property type="entry name" value="HTH_ICLR"/>
    <property type="match status" value="1"/>
</dbReference>
<evidence type="ECO:0000313" key="7">
    <source>
        <dbReference type="Proteomes" id="UP000436483"/>
    </source>
</evidence>
<organism evidence="6 7">
    <name type="scientific">Microvirga makkahensis</name>
    <dbReference type="NCBI Taxonomy" id="1128670"/>
    <lineage>
        <taxon>Bacteria</taxon>
        <taxon>Pseudomonadati</taxon>
        <taxon>Pseudomonadota</taxon>
        <taxon>Alphaproteobacteria</taxon>
        <taxon>Hyphomicrobiales</taxon>
        <taxon>Methylobacteriaceae</taxon>
        <taxon>Microvirga</taxon>
    </lineage>
</organism>
<dbReference type="InterPro" id="IPR014757">
    <property type="entry name" value="Tscrpt_reg_IclR_C"/>
</dbReference>
<dbReference type="AlphaFoldDB" id="A0A7X3MUU1"/>
<dbReference type="SUPFAM" id="SSF46785">
    <property type="entry name" value="Winged helix' DNA-binding domain"/>
    <property type="match status" value="1"/>
</dbReference>
<dbReference type="PROSITE" id="PS51078">
    <property type="entry name" value="ICLR_ED"/>
    <property type="match status" value="1"/>
</dbReference>
<keyword evidence="7" id="KW-1185">Reference proteome</keyword>
<dbReference type="InterPro" id="IPR036390">
    <property type="entry name" value="WH_DNA-bd_sf"/>
</dbReference>
<dbReference type="GO" id="GO:0045892">
    <property type="term" value="P:negative regulation of DNA-templated transcription"/>
    <property type="evidence" value="ECO:0007669"/>
    <property type="project" value="TreeGrafter"/>
</dbReference>
<evidence type="ECO:0000313" key="6">
    <source>
        <dbReference type="EMBL" id="MXQ13612.1"/>
    </source>
</evidence>
<dbReference type="InterPro" id="IPR005471">
    <property type="entry name" value="Tscrpt_reg_IclR_N"/>
</dbReference>
<gene>
    <name evidence="6" type="ORF">GR328_19545</name>
</gene>
<comment type="caution">
    <text evidence="6">The sequence shown here is derived from an EMBL/GenBank/DDBJ whole genome shotgun (WGS) entry which is preliminary data.</text>
</comment>
<evidence type="ECO:0000259" key="4">
    <source>
        <dbReference type="PROSITE" id="PS51077"/>
    </source>
</evidence>
<dbReference type="Pfam" id="PF09339">
    <property type="entry name" value="HTH_IclR"/>
    <property type="match status" value="1"/>
</dbReference>
<feature type="domain" description="IclR-ED" evidence="5">
    <location>
        <begin position="78"/>
        <end position="262"/>
    </location>
</feature>
<protein>
    <submittedName>
        <fullName evidence="6">Helix-turn-helix domain-containing protein</fullName>
    </submittedName>
</protein>
<dbReference type="Proteomes" id="UP000436483">
    <property type="component" value="Unassembled WGS sequence"/>
</dbReference>
<evidence type="ECO:0000256" key="1">
    <source>
        <dbReference type="ARBA" id="ARBA00023015"/>
    </source>
</evidence>
<evidence type="ECO:0000256" key="2">
    <source>
        <dbReference type="ARBA" id="ARBA00023125"/>
    </source>
</evidence>
<feature type="domain" description="HTH iclR-type" evidence="4">
    <location>
        <begin position="15"/>
        <end position="77"/>
    </location>
</feature>
<reference evidence="6 7" key="2">
    <citation type="submission" date="2020-01" db="EMBL/GenBank/DDBJ databases">
        <title>Microvirga sp. nov., an arsenate reduction bacterium isolated from Tibet hotspring sediments.</title>
        <authorList>
            <person name="Xian W.-D."/>
            <person name="Li W.-J."/>
        </authorList>
    </citation>
    <scope>NUCLEOTIDE SEQUENCE [LARGE SCALE GENOMIC DNA]</scope>
    <source>
        <strain evidence="6 7">KCTC 23863</strain>
    </source>
</reference>
<dbReference type="SUPFAM" id="SSF55781">
    <property type="entry name" value="GAF domain-like"/>
    <property type="match status" value="1"/>
</dbReference>
<dbReference type="PROSITE" id="PS51077">
    <property type="entry name" value="HTH_ICLR"/>
    <property type="match status" value="1"/>
</dbReference>
<dbReference type="GO" id="GO:0003700">
    <property type="term" value="F:DNA-binding transcription factor activity"/>
    <property type="evidence" value="ECO:0007669"/>
    <property type="project" value="TreeGrafter"/>
</dbReference>
<evidence type="ECO:0000259" key="5">
    <source>
        <dbReference type="PROSITE" id="PS51078"/>
    </source>
</evidence>
<accession>A0A7X3MUU1</accession>
<dbReference type="InterPro" id="IPR029016">
    <property type="entry name" value="GAF-like_dom_sf"/>
</dbReference>
<dbReference type="InterPro" id="IPR036388">
    <property type="entry name" value="WH-like_DNA-bd_sf"/>
</dbReference>
<dbReference type="PANTHER" id="PTHR30136:SF35">
    <property type="entry name" value="HTH-TYPE TRANSCRIPTIONAL REGULATOR RV1719"/>
    <property type="match status" value="1"/>
</dbReference>